<reference evidence="2 3" key="1">
    <citation type="submission" date="2015-09" db="EMBL/GenBank/DDBJ databases">
        <title>Genome sequencing project for genomic taxonomy and phylogenomics of Bacillus-like bacteria.</title>
        <authorList>
            <person name="Liu B."/>
            <person name="Wang J."/>
            <person name="Zhu Y."/>
            <person name="Liu G."/>
            <person name="Chen Q."/>
            <person name="Chen Z."/>
            <person name="Lan J."/>
            <person name="Che J."/>
            <person name="Ge C."/>
            <person name="Shi H."/>
            <person name="Pan Z."/>
            <person name="Liu X."/>
        </authorList>
    </citation>
    <scope>NUCLEOTIDE SEQUENCE [LARGE SCALE GENOMIC DNA]</scope>
    <source>
        <strain evidence="2 3">DSM 8552</strain>
    </source>
</reference>
<proteinExistence type="predicted"/>
<dbReference type="InterPro" id="IPR012792">
    <property type="entry name" value="3-oxoacid_CoA-transf_A"/>
</dbReference>
<protein>
    <submittedName>
        <fullName evidence="2">CoA-transferase</fullName>
    </submittedName>
</protein>
<dbReference type="InterPro" id="IPR004165">
    <property type="entry name" value="CoA_trans_fam_I"/>
</dbReference>
<evidence type="ECO:0000256" key="1">
    <source>
        <dbReference type="ARBA" id="ARBA00022679"/>
    </source>
</evidence>
<name>A0ABR5N5F9_BRECH</name>
<dbReference type="Pfam" id="PF01144">
    <property type="entry name" value="CoA_trans"/>
    <property type="match status" value="1"/>
</dbReference>
<accession>A0ABR5N5F9</accession>
<dbReference type="InterPro" id="IPR037171">
    <property type="entry name" value="NagB/RpiA_transferase-like"/>
</dbReference>
<dbReference type="Gene3D" id="3.40.1080.10">
    <property type="entry name" value="Glutaconate Coenzyme A-transferase"/>
    <property type="match status" value="1"/>
</dbReference>
<sequence>MLSKWVTVETAMEHVRDGAEILYGGFGGVGSPLFLIDYLLQKGVQDLTLIGNDAGFPEWGIGRLITKKRVKKLVTTHIGSNPEAGRQMMDGALDVTFYPQGILAEKIRSGGVGLAGIFVDANQGWESGSQSPVIQVKDNRYRLETAINAQVGLIYAKWADSYGNLIYDKAARNLNPLMAMAADITIVEVDEIIPVGEMDPEQIMTPGIFVDYIVKSGGGSG</sequence>
<dbReference type="PANTHER" id="PTHR13707:SF60">
    <property type="entry name" value="ACETATE COA-TRANSFERASE SUBUNIT ALPHA"/>
    <property type="match status" value="1"/>
</dbReference>
<gene>
    <name evidence="2" type="ORF">AN963_11505</name>
</gene>
<dbReference type="SMART" id="SM00882">
    <property type="entry name" value="CoA_trans"/>
    <property type="match status" value="1"/>
</dbReference>
<dbReference type="NCBIfam" id="TIGR02429">
    <property type="entry name" value="pcaI_scoA_fam"/>
    <property type="match status" value="1"/>
</dbReference>
<comment type="caution">
    <text evidence="2">The sequence shown here is derived from an EMBL/GenBank/DDBJ whole genome shotgun (WGS) entry which is preliminary data.</text>
</comment>
<evidence type="ECO:0000313" key="2">
    <source>
        <dbReference type="EMBL" id="KQL45677.1"/>
    </source>
</evidence>
<dbReference type="SUPFAM" id="SSF100950">
    <property type="entry name" value="NagB/RpiA/CoA transferase-like"/>
    <property type="match status" value="1"/>
</dbReference>
<keyword evidence="1" id="KW-0808">Transferase</keyword>
<dbReference type="RefSeq" id="WP_055744741.1">
    <property type="nucleotide sequence ID" value="NZ_LJJB01000010.1"/>
</dbReference>
<keyword evidence="3" id="KW-1185">Reference proteome</keyword>
<dbReference type="PANTHER" id="PTHR13707">
    <property type="entry name" value="KETOACID-COENZYME A TRANSFERASE"/>
    <property type="match status" value="1"/>
</dbReference>
<dbReference type="EMBL" id="LJJB01000010">
    <property type="protein sequence ID" value="KQL45677.1"/>
    <property type="molecule type" value="Genomic_DNA"/>
</dbReference>
<dbReference type="Proteomes" id="UP000051063">
    <property type="component" value="Unassembled WGS sequence"/>
</dbReference>
<organism evidence="2 3">
    <name type="scientific">Brevibacillus choshinensis</name>
    <dbReference type="NCBI Taxonomy" id="54911"/>
    <lineage>
        <taxon>Bacteria</taxon>
        <taxon>Bacillati</taxon>
        <taxon>Bacillota</taxon>
        <taxon>Bacilli</taxon>
        <taxon>Bacillales</taxon>
        <taxon>Paenibacillaceae</taxon>
        <taxon>Brevibacillus</taxon>
    </lineage>
</organism>
<evidence type="ECO:0000313" key="3">
    <source>
        <dbReference type="Proteomes" id="UP000051063"/>
    </source>
</evidence>